<gene>
    <name evidence="2" type="ORF">ELQ92_00695</name>
</gene>
<dbReference type="EMBL" id="RZNC01000001">
    <property type="protein sequence ID" value="RWZ67826.1"/>
    <property type="molecule type" value="Genomic_DNA"/>
</dbReference>
<dbReference type="GO" id="GO:0005886">
    <property type="term" value="C:plasma membrane"/>
    <property type="evidence" value="ECO:0007669"/>
    <property type="project" value="UniProtKB-SubCell"/>
</dbReference>
<dbReference type="OrthoDB" id="3297477at2"/>
<sequence length="300" mass="31351">MIAGTPTPSTVVPAGDAAIRHGLSLRGMIRSEWIKLRSIGSTWWMYAALLVMTVGIGTQMSSSTSFAWLGDEQPTQMGMQAAAVNAMILGADINVLVVGVLGVLVIAGEYNTGMIRSTFTAVPRRVPVLLAKAMVFAVVTFLVGILSLAITVPMSIGILAGNGIDVRLDDPHYWRAVIGSLVYVVLVGLIAFGIGAILRNIAGGIALALGLVLVAPIALGLVSGVGPQLVLRNVSLLFPINLGRALTAHPGYPDFAAPGEPPVRLEGLLVLEPWQGALGLVVWVVVLFAAAVVLLKRRDA</sequence>
<dbReference type="Proteomes" id="UP000288603">
    <property type="component" value="Unassembled WGS sequence"/>
</dbReference>
<comment type="caution">
    <text evidence="2">The sequence shown here is derived from an EMBL/GenBank/DDBJ whole genome shotgun (WGS) entry which is preliminary data.</text>
</comment>
<dbReference type="GO" id="GO:0140359">
    <property type="term" value="F:ABC-type transporter activity"/>
    <property type="evidence" value="ECO:0007669"/>
    <property type="project" value="InterPro"/>
</dbReference>
<proteinExistence type="predicted"/>
<reference evidence="2 3" key="1">
    <citation type="submission" date="2018-12" db="EMBL/GenBank/DDBJ databases">
        <authorList>
            <person name="Li F."/>
        </authorList>
    </citation>
    <scope>NUCLEOTIDE SEQUENCE [LARGE SCALE GENOMIC DNA]</scope>
    <source>
        <strain evidence="2 3">8H24J-4-2</strain>
    </source>
</reference>
<keyword evidence="1" id="KW-0812">Transmembrane</keyword>
<feature type="transmembrane region" description="Helical" evidence="1">
    <location>
        <begin position="128"/>
        <end position="161"/>
    </location>
</feature>
<accession>A0A444QE12</accession>
<feature type="transmembrane region" description="Helical" evidence="1">
    <location>
        <begin position="274"/>
        <end position="295"/>
    </location>
</feature>
<keyword evidence="1" id="KW-0472">Membrane</keyword>
<feature type="transmembrane region" description="Helical" evidence="1">
    <location>
        <begin position="205"/>
        <end position="226"/>
    </location>
</feature>
<feature type="transmembrane region" description="Helical" evidence="1">
    <location>
        <begin position="173"/>
        <end position="198"/>
    </location>
</feature>
<dbReference type="RefSeq" id="WP_128497012.1">
    <property type="nucleotide sequence ID" value="NZ_RZNC01000001.1"/>
</dbReference>
<protein>
    <submittedName>
        <fullName evidence="2">ABC transporter permease</fullName>
    </submittedName>
</protein>
<evidence type="ECO:0000313" key="3">
    <source>
        <dbReference type="Proteomes" id="UP000288603"/>
    </source>
</evidence>
<feature type="transmembrane region" description="Helical" evidence="1">
    <location>
        <begin position="82"/>
        <end position="107"/>
    </location>
</feature>
<name>A0A444QE12_9MICO</name>
<organism evidence="2 3">
    <name type="scientific">Labedella populi</name>
    <dbReference type="NCBI Taxonomy" id="2498850"/>
    <lineage>
        <taxon>Bacteria</taxon>
        <taxon>Bacillati</taxon>
        <taxon>Actinomycetota</taxon>
        <taxon>Actinomycetes</taxon>
        <taxon>Micrococcales</taxon>
        <taxon>Microbacteriaceae</taxon>
        <taxon>Labedella</taxon>
    </lineage>
</organism>
<dbReference type="AlphaFoldDB" id="A0A444QE12"/>
<feature type="transmembrane region" description="Helical" evidence="1">
    <location>
        <begin position="43"/>
        <end position="62"/>
    </location>
</feature>
<keyword evidence="3" id="KW-1185">Reference proteome</keyword>
<keyword evidence="1" id="KW-1133">Transmembrane helix</keyword>
<evidence type="ECO:0000313" key="2">
    <source>
        <dbReference type="EMBL" id="RWZ67826.1"/>
    </source>
</evidence>
<evidence type="ECO:0000256" key="1">
    <source>
        <dbReference type="SAM" id="Phobius"/>
    </source>
</evidence>
<dbReference type="Pfam" id="PF12679">
    <property type="entry name" value="ABC2_membrane_2"/>
    <property type="match status" value="1"/>
</dbReference>